<dbReference type="EMBL" id="SNWR01000002">
    <property type="protein sequence ID" value="TDO31866.1"/>
    <property type="molecule type" value="Genomic_DNA"/>
</dbReference>
<proteinExistence type="predicted"/>
<protein>
    <submittedName>
        <fullName evidence="1">Uncharacterized protein</fullName>
    </submittedName>
</protein>
<reference evidence="1 2" key="1">
    <citation type="submission" date="2019-03" db="EMBL/GenBank/DDBJ databases">
        <title>Sequencing the genomes of 1000 actinobacteria strains.</title>
        <authorList>
            <person name="Klenk H.-P."/>
        </authorList>
    </citation>
    <scope>NUCLEOTIDE SEQUENCE [LARGE SCALE GENOMIC DNA]</scope>
    <source>
        <strain evidence="1 2">DSM 43805</strain>
    </source>
</reference>
<dbReference type="OrthoDB" id="2873444at2"/>
<dbReference type="RefSeq" id="WP_133877912.1">
    <property type="nucleotide sequence ID" value="NZ_BOMD01000040.1"/>
</dbReference>
<name>A0A4R6JBJ3_9ACTN</name>
<gene>
    <name evidence="1" type="ORF">C8E87_7301</name>
</gene>
<dbReference type="AlphaFoldDB" id="A0A4R6JBJ3"/>
<evidence type="ECO:0000313" key="2">
    <source>
        <dbReference type="Proteomes" id="UP000294901"/>
    </source>
</evidence>
<organism evidence="1 2">
    <name type="scientific">Paractinoplanes brasiliensis</name>
    <dbReference type="NCBI Taxonomy" id="52695"/>
    <lineage>
        <taxon>Bacteria</taxon>
        <taxon>Bacillati</taxon>
        <taxon>Actinomycetota</taxon>
        <taxon>Actinomycetes</taxon>
        <taxon>Micromonosporales</taxon>
        <taxon>Micromonosporaceae</taxon>
        <taxon>Paractinoplanes</taxon>
    </lineage>
</organism>
<accession>A0A4R6JBJ3</accession>
<comment type="caution">
    <text evidence="1">The sequence shown here is derived from an EMBL/GenBank/DDBJ whole genome shotgun (WGS) entry which is preliminary data.</text>
</comment>
<sequence>MLDPMLEGAAPQVSWAEPDGVLGTYVAQMDRLTEAVDPGVPLSLTVHGLLVSGELIPQWQWFAEVSELNDHEDAFYVGTAEHVKEQSDLAHDAVRIRDTGGEITHRQYSALMAPTRYIHLRNARVHSPGMHLGEEGTLWRGRLADVSGWTPGTTASAED</sequence>
<dbReference type="Proteomes" id="UP000294901">
    <property type="component" value="Unassembled WGS sequence"/>
</dbReference>
<keyword evidence="2" id="KW-1185">Reference proteome</keyword>
<evidence type="ECO:0000313" key="1">
    <source>
        <dbReference type="EMBL" id="TDO31866.1"/>
    </source>
</evidence>